<evidence type="ECO:0000313" key="3">
    <source>
        <dbReference type="Proteomes" id="UP000190044"/>
    </source>
</evidence>
<dbReference type="Gene3D" id="2.120.10.30">
    <property type="entry name" value="TolB, C-terminal domain"/>
    <property type="match status" value="1"/>
</dbReference>
<dbReference type="Proteomes" id="UP000190044">
    <property type="component" value="Unassembled WGS sequence"/>
</dbReference>
<feature type="domain" description="Pyrroloquinoline quinone-dependent pyranose dehydrogenase beta-propeller" evidence="1">
    <location>
        <begin position="331"/>
        <end position="443"/>
    </location>
</feature>
<dbReference type="SUPFAM" id="SSF50952">
    <property type="entry name" value="Soluble quinoprotein glucose dehydrogenase"/>
    <property type="match status" value="1"/>
</dbReference>
<dbReference type="RefSeq" id="WP_079637075.1">
    <property type="nucleotide sequence ID" value="NZ_FUYP01000002.1"/>
</dbReference>
<protein>
    <submittedName>
        <fullName evidence="2">Glucose/arabinose dehydrogenase, beta-propeller fold</fullName>
    </submittedName>
</protein>
<accession>A0A1T5A3I4</accession>
<name>A0A1T5A3I4_9SPHN</name>
<keyword evidence="3" id="KW-1185">Reference proteome</keyword>
<dbReference type="EMBL" id="FUYP01000002">
    <property type="protein sequence ID" value="SKB29359.1"/>
    <property type="molecule type" value="Genomic_DNA"/>
</dbReference>
<dbReference type="InterPro" id="IPR011042">
    <property type="entry name" value="6-blade_b-propeller_TolB-like"/>
</dbReference>
<dbReference type="OrthoDB" id="9770043at2"/>
<dbReference type="PANTHER" id="PTHR33546:SF1">
    <property type="entry name" value="LARGE, MULTIFUNCTIONAL SECRETED PROTEIN"/>
    <property type="match status" value="1"/>
</dbReference>
<feature type="domain" description="Pyrroloquinoline quinone-dependent pyranose dehydrogenase beta-propeller" evidence="1">
    <location>
        <begin position="71"/>
        <end position="290"/>
    </location>
</feature>
<dbReference type="AlphaFoldDB" id="A0A1T5A3I4"/>
<dbReference type="Pfam" id="PF22807">
    <property type="entry name" value="TrAA12"/>
    <property type="match status" value="2"/>
</dbReference>
<dbReference type="InterPro" id="IPR054539">
    <property type="entry name" value="Beta-prop_PDH"/>
</dbReference>
<gene>
    <name evidence="2" type="ORF">SAMN06295937_1002165</name>
</gene>
<organism evidence="2 3">
    <name type="scientific">Sphingopyxis flava</name>
    <dbReference type="NCBI Taxonomy" id="1507287"/>
    <lineage>
        <taxon>Bacteria</taxon>
        <taxon>Pseudomonadati</taxon>
        <taxon>Pseudomonadota</taxon>
        <taxon>Alphaproteobacteria</taxon>
        <taxon>Sphingomonadales</taxon>
        <taxon>Sphingomonadaceae</taxon>
        <taxon>Sphingopyxis</taxon>
    </lineage>
</organism>
<evidence type="ECO:0000259" key="1">
    <source>
        <dbReference type="Pfam" id="PF22807"/>
    </source>
</evidence>
<sequence>MRKILKYAVLALVALLIAGGITLYVMSRPDVARFSTAELSGRVPVMAAQRPEIFPTMNVPEATHWPAGQAPVAAEGLAVQRFAEGLDHPRSILVLRNGDVLVAEAQSPPRDTSGIEGKVMSSLMSKAGAGGKSANRITLLRDADGDGKAEVKSAYITGLNSPYGMALVGDTLYVANTDAILAFPYVEGETKMSGKPKKIVDLPAKGTNRHWTKSLVAAPNGWLYVGVGADSNIGEQGINNEFRRAAVLEVRPENGYVRTFAAGLRNPVGLAWFPGSDQLWTVVNERDMLGSDLVPDYLTNVDEGDFFGWPWYYWGGFVDPRVEPDTEDRRQYVKRPDYALGAHVAPLGFTFTQGLDLGERWADGALIALHGSWNREPVSGYSVVFVKFGARSKPVDALPITLLDGFLAKDGKTTRGRPADVKVAKDGSALVADDTGGVIWRVARAG</sequence>
<reference evidence="3" key="1">
    <citation type="submission" date="2017-02" db="EMBL/GenBank/DDBJ databases">
        <authorList>
            <person name="Varghese N."/>
            <person name="Submissions S."/>
        </authorList>
    </citation>
    <scope>NUCLEOTIDE SEQUENCE [LARGE SCALE GENOMIC DNA]</scope>
    <source>
        <strain evidence="3">R11H</strain>
    </source>
</reference>
<dbReference type="InterPro" id="IPR011041">
    <property type="entry name" value="Quinoprot_gluc/sorb_DH_b-prop"/>
</dbReference>
<proteinExistence type="predicted"/>
<evidence type="ECO:0000313" key="2">
    <source>
        <dbReference type="EMBL" id="SKB29359.1"/>
    </source>
</evidence>
<dbReference type="PANTHER" id="PTHR33546">
    <property type="entry name" value="LARGE, MULTIFUNCTIONAL SECRETED PROTEIN-RELATED"/>
    <property type="match status" value="1"/>
</dbReference>